<reference evidence="2" key="1">
    <citation type="submission" date="2017-08" db="EMBL/GenBank/DDBJ databases">
        <authorList>
            <person name="Polle J.E."/>
            <person name="Barry K."/>
            <person name="Cushman J."/>
            <person name="Schmutz J."/>
            <person name="Tran D."/>
            <person name="Hathwaick L.T."/>
            <person name="Yim W.C."/>
            <person name="Jenkins J."/>
            <person name="Mckie-Krisberg Z.M."/>
            <person name="Prochnik S."/>
            <person name="Lindquist E."/>
            <person name="Dockter R.B."/>
            <person name="Adam C."/>
            <person name="Molina H."/>
            <person name="Bunkerborg J."/>
            <person name="Jin E."/>
            <person name="Buchheim M."/>
            <person name="Magnuson J."/>
        </authorList>
    </citation>
    <scope>NUCLEOTIDE SEQUENCE</scope>
    <source>
        <strain evidence="2">CCAP 19/18</strain>
    </source>
</reference>
<keyword evidence="1" id="KW-0472">Membrane</keyword>
<evidence type="ECO:0000313" key="2">
    <source>
        <dbReference type="EMBL" id="KAF5827693.1"/>
    </source>
</evidence>
<organism evidence="2 3">
    <name type="scientific">Dunaliella salina</name>
    <name type="common">Green alga</name>
    <name type="synonym">Protococcus salinus</name>
    <dbReference type="NCBI Taxonomy" id="3046"/>
    <lineage>
        <taxon>Eukaryota</taxon>
        <taxon>Viridiplantae</taxon>
        <taxon>Chlorophyta</taxon>
        <taxon>core chlorophytes</taxon>
        <taxon>Chlorophyceae</taxon>
        <taxon>CS clade</taxon>
        <taxon>Chlamydomonadales</taxon>
        <taxon>Dunaliellaceae</taxon>
        <taxon>Dunaliella</taxon>
    </lineage>
</organism>
<protein>
    <recommendedName>
        <fullName evidence="4">Encoded protein</fullName>
    </recommendedName>
</protein>
<evidence type="ECO:0008006" key="4">
    <source>
        <dbReference type="Google" id="ProtNLM"/>
    </source>
</evidence>
<sequence>MLSLNPCQNTALMRKSGAPGRRALPLPVQRRRPVNTRAIDANLIATLAERTVAQDAPNTIAVILLNCTLFICVSSTLPIMQEMMHQKRSSTQRRRILWIRAKSECRKLIFGTRLII</sequence>
<feature type="transmembrane region" description="Helical" evidence="1">
    <location>
        <begin position="60"/>
        <end position="80"/>
    </location>
</feature>
<dbReference type="EMBL" id="MU070445">
    <property type="protein sequence ID" value="KAF5827693.1"/>
    <property type="molecule type" value="Genomic_DNA"/>
</dbReference>
<gene>
    <name evidence="2" type="ORF">DUNSADRAFT_239</name>
</gene>
<dbReference type="Proteomes" id="UP000815325">
    <property type="component" value="Unassembled WGS sequence"/>
</dbReference>
<comment type="caution">
    <text evidence="2">The sequence shown here is derived from an EMBL/GenBank/DDBJ whole genome shotgun (WGS) entry which is preliminary data.</text>
</comment>
<proteinExistence type="predicted"/>
<evidence type="ECO:0000256" key="1">
    <source>
        <dbReference type="SAM" id="Phobius"/>
    </source>
</evidence>
<keyword evidence="1" id="KW-0812">Transmembrane</keyword>
<evidence type="ECO:0000313" key="3">
    <source>
        <dbReference type="Proteomes" id="UP000815325"/>
    </source>
</evidence>
<accession>A0ABQ7FZC5</accession>
<keyword evidence="3" id="KW-1185">Reference proteome</keyword>
<name>A0ABQ7FZC5_DUNSA</name>
<keyword evidence="1" id="KW-1133">Transmembrane helix</keyword>